<dbReference type="Proteomes" id="UP000192713">
    <property type="component" value="Unassembled WGS sequence"/>
</dbReference>
<dbReference type="Pfam" id="PF18914">
    <property type="entry name" value="DUF5666"/>
    <property type="match status" value="1"/>
</dbReference>
<protein>
    <recommendedName>
        <fullName evidence="2">DUF5666 domain-containing protein</fullName>
    </recommendedName>
</protein>
<feature type="domain" description="DUF5666" evidence="2">
    <location>
        <begin position="93"/>
        <end position="161"/>
    </location>
</feature>
<evidence type="ECO:0000313" key="4">
    <source>
        <dbReference type="Proteomes" id="UP000192713"/>
    </source>
</evidence>
<evidence type="ECO:0000313" key="3">
    <source>
        <dbReference type="EMBL" id="ORA76735.1"/>
    </source>
</evidence>
<dbReference type="EMBL" id="MVHU01000045">
    <property type="protein sequence ID" value="ORA76735.1"/>
    <property type="molecule type" value="Genomic_DNA"/>
</dbReference>
<comment type="caution">
    <text evidence="3">The sequence shown here is derived from an EMBL/GenBank/DDBJ whole genome shotgun (WGS) entry which is preliminary data.</text>
</comment>
<organism evidence="3 4">
    <name type="scientific">Mycolicibacter kumamotonensis</name>
    <dbReference type="NCBI Taxonomy" id="354243"/>
    <lineage>
        <taxon>Bacteria</taxon>
        <taxon>Bacillati</taxon>
        <taxon>Actinomycetota</taxon>
        <taxon>Actinomycetes</taxon>
        <taxon>Mycobacteriales</taxon>
        <taxon>Mycobacteriaceae</taxon>
        <taxon>Mycolicibacter</taxon>
    </lineage>
</organism>
<dbReference type="AlphaFoldDB" id="A0A1X0DWK7"/>
<sequence>MAGNAVQVTEDGGTSTVDLNSATITDYDKAQLTDVAVGNCVSVVAKPAPGGPATAISVALNPPAGDGKCPQPKPAAAGSPDAPGPNQPFTVVGTVASVAGDTIDVADTDANGNPSQTGVTATDKTTYVKGVSADSEAVAQGKCITARGTLDGGGTLQATFVSVAPVNAKGQCPPPHAK</sequence>
<proteinExistence type="predicted"/>
<gene>
    <name evidence="3" type="ORF">BST28_20615</name>
</gene>
<evidence type="ECO:0000256" key="1">
    <source>
        <dbReference type="SAM" id="MobiDB-lite"/>
    </source>
</evidence>
<reference evidence="3 4" key="1">
    <citation type="submission" date="2017-02" db="EMBL/GenBank/DDBJ databases">
        <title>The new phylogeny of genus Mycobacterium.</title>
        <authorList>
            <person name="Tortoli E."/>
            <person name="Trovato A."/>
            <person name="Cirillo D.M."/>
        </authorList>
    </citation>
    <scope>NUCLEOTIDE SEQUENCE [LARGE SCALE GENOMIC DNA]</scope>
    <source>
        <strain evidence="3 4">DSM 45093</strain>
    </source>
</reference>
<dbReference type="InterPro" id="IPR043724">
    <property type="entry name" value="DUF5666"/>
</dbReference>
<feature type="region of interest" description="Disordered" evidence="1">
    <location>
        <begin position="64"/>
        <end position="87"/>
    </location>
</feature>
<evidence type="ECO:0000259" key="2">
    <source>
        <dbReference type="Pfam" id="PF18914"/>
    </source>
</evidence>
<accession>A0A1X0DWK7</accession>
<name>A0A1X0DWK7_9MYCO</name>